<dbReference type="AlphaFoldDB" id="A0A944HDV5"/>
<organism evidence="16 17">
    <name type="scientific">Denitromonas iodatirespirans</name>
    <dbReference type="NCBI Taxonomy" id="2795389"/>
    <lineage>
        <taxon>Bacteria</taxon>
        <taxon>Pseudomonadati</taxon>
        <taxon>Pseudomonadota</taxon>
        <taxon>Betaproteobacteria</taxon>
        <taxon>Rhodocyclales</taxon>
        <taxon>Zoogloeaceae</taxon>
        <taxon>Denitromonas</taxon>
    </lineage>
</organism>
<dbReference type="InterPro" id="IPR003661">
    <property type="entry name" value="HisK_dim/P_dom"/>
</dbReference>
<dbReference type="CDD" id="cd00082">
    <property type="entry name" value="HisKA"/>
    <property type="match status" value="1"/>
</dbReference>
<dbReference type="InterPro" id="IPR003660">
    <property type="entry name" value="HAMP_dom"/>
</dbReference>
<evidence type="ECO:0000256" key="2">
    <source>
        <dbReference type="ARBA" id="ARBA00004141"/>
    </source>
</evidence>
<dbReference type="InterPro" id="IPR004358">
    <property type="entry name" value="Sig_transdc_His_kin-like_C"/>
</dbReference>
<dbReference type="SMART" id="SM00388">
    <property type="entry name" value="HisKA"/>
    <property type="match status" value="1"/>
</dbReference>
<gene>
    <name evidence="16" type="ORF">I8J34_23385</name>
</gene>
<protein>
    <recommendedName>
        <fullName evidence="3">histidine kinase</fullName>
        <ecNumber evidence="3">2.7.13.3</ecNumber>
    </recommendedName>
</protein>
<evidence type="ECO:0000256" key="4">
    <source>
        <dbReference type="ARBA" id="ARBA00022553"/>
    </source>
</evidence>
<evidence type="ECO:0000256" key="8">
    <source>
        <dbReference type="ARBA" id="ARBA00022777"/>
    </source>
</evidence>
<dbReference type="SMART" id="SM00387">
    <property type="entry name" value="HATPase_c"/>
    <property type="match status" value="1"/>
</dbReference>
<name>A0A944HDV5_DENI1</name>
<dbReference type="PANTHER" id="PTHR45436:SF14">
    <property type="entry name" value="SENSOR PROTEIN QSEC"/>
    <property type="match status" value="1"/>
</dbReference>
<evidence type="ECO:0000256" key="9">
    <source>
        <dbReference type="ARBA" id="ARBA00022840"/>
    </source>
</evidence>
<comment type="subcellular location">
    <subcellularLocation>
        <location evidence="2">Membrane</location>
        <topology evidence="2">Multi-pass membrane protein</topology>
    </subcellularLocation>
</comment>
<evidence type="ECO:0000259" key="14">
    <source>
        <dbReference type="PROSITE" id="PS50109"/>
    </source>
</evidence>
<dbReference type="Gene3D" id="3.30.565.10">
    <property type="entry name" value="Histidine kinase-like ATPase, C-terminal domain"/>
    <property type="match status" value="1"/>
</dbReference>
<dbReference type="InterPro" id="IPR050428">
    <property type="entry name" value="TCS_sensor_his_kinase"/>
</dbReference>
<evidence type="ECO:0000256" key="6">
    <source>
        <dbReference type="ARBA" id="ARBA00022692"/>
    </source>
</evidence>
<feature type="transmembrane region" description="Helical" evidence="13">
    <location>
        <begin position="137"/>
        <end position="160"/>
    </location>
</feature>
<dbReference type="EMBL" id="JAEKFT010000055">
    <property type="protein sequence ID" value="MBT0964132.1"/>
    <property type="molecule type" value="Genomic_DNA"/>
</dbReference>
<keyword evidence="6 13" id="KW-0812">Transmembrane</keyword>
<dbReference type="Gene3D" id="1.10.287.130">
    <property type="match status" value="1"/>
</dbReference>
<evidence type="ECO:0000313" key="17">
    <source>
        <dbReference type="Proteomes" id="UP000694660"/>
    </source>
</evidence>
<dbReference type="InterPro" id="IPR036890">
    <property type="entry name" value="HATPase_C_sf"/>
</dbReference>
<dbReference type="GO" id="GO:0005524">
    <property type="term" value="F:ATP binding"/>
    <property type="evidence" value="ECO:0007669"/>
    <property type="project" value="UniProtKB-KW"/>
</dbReference>
<dbReference type="CDD" id="cd00075">
    <property type="entry name" value="HATPase"/>
    <property type="match status" value="1"/>
</dbReference>
<dbReference type="PRINTS" id="PR00344">
    <property type="entry name" value="BCTRLSENSOR"/>
</dbReference>
<dbReference type="InterPro" id="IPR005467">
    <property type="entry name" value="His_kinase_dom"/>
</dbReference>
<keyword evidence="12 13" id="KW-0472">Membrane</keyword>
<dbReference type="PROSITE" id="PS50109">
    <property type="entry name" value="HIS_KIN"/>
    <property type="match status" value="1"/>
</dbReference>
<comment type="caution">
    <text evidence="16">The sequence shown here is derived from an EMBL/GenBank/DDBJ whole genome shotgun (WGS) entry which is preliminary data.</text>
</comment>
<dbReference type="EC" id="2.7.13.3" evidence="3"/>
<keyword evidence="17" id="KW-1185">Reference proteome</keyword>
<comment type="catalytic activity">
    <reaction evidence="1">
        <text>ATP + protein L-histidine = ADP + protein N-phospho-L-histidine.</text>
        <dbReference type="EC" id="2.7.13.3"/>
    </reaction>
</comment>
<dbReference type="InterPro" id="IPR036097">
    <property type="entry name" value="HisK_dim/P_sf"/>
</dbReference>
<dbReference type="SUPFAM" id="SSF47384">
    <property type="entry name" value="Homodimeric domain of signal transducing histidine kinase"/>
    <property type="match status" value="1"/>
</dbReference>
<evidence type="ECO:0000256" key="12">
    <source>
        <dbReference type="ARBA" id="ARBA00023136"/>
    </source>
</evidence>
<reference evidence="17" key="1">
    <citation type="journal article" date="2022" name="ISME J.">
        <title>Genetic and phylogenetic analysis of dissimilatory iodate-reducing bacteria identifies potential niches across the world's oceans.</title>
        <authorList>
            <person name="Reyes-Umana V."/>
            <person name="Henning Z."/>
            <person name="Lee K."/>
            <person name="Barnum T.P."/>
            <person name="Coates J.D."/>
        </authorList>
    </citation>
    <scope>NUCLEOTIDE SEQUENCE [LARGE SCALE GENOMIC DNA]</scope>
    <source>
        <strain evidence="17">IR12</strain>
    </source>
</reference>
<evidence type="ECO:0000256" key="13">
    <source>
        <dbReference type="SAM" id="Phobius"/>
    </source>
</evidence>
<dbReference type="Proteomes" id="UP000694660">
    <property type="component" value="Unassembled WGS sequence"/>
</dbReference>
<dbReference type="GO" id="GO:0005886">
    <property type="term" value="C:plasma membrane"/>
    <property type="evidence" value="ECO:0007669"/>
    <property type="project" value="TreeGrafter"/>
</dbReference>
<evidence type="ECO:0000259" key="15">
    <source>
        <dbReference type="PROSITE" id="PS50885"/>
    </source>
</evidence>
<evidence type="ECO:0000256" key="7">
    <source>
        <dbReference type="ARBA" id="ARBA00022741"/>
    </source>
</evidence>
<evidence type="ECO:0000256" key="10">
    <source>
        <dbReference type="ARBA" id="ARBA00022989"/>
    </source>
</evidence>
<evidence type="ECO:0000256" key="1">
    <source>
        <dbReference type="ARBA" id="ARBA00000085"/>
    </source>
</evidence>
<dbReference type="Pfam" id="PF02518">
    <property type="entry name" value="HATPase_c"/>
    <property type="match status" value="1"/>
</dbReference>
<dbReference type="GO" id="GO:0000155">
    <property type="term" value="F:phosphorelay sensor kinase activity"/>
    <property type="evidence" value="ECO:0007669"/>
    <property type="project" value="InterPro"/>
</dbReference>
<keyword evidence="5" id="KW-0808">Transferase</keyword>
<accession>A0A944HDV5</accession>
<evidence type="ECO:0000313" key="16">
    <source>
        <dbReference type="EMBL" id="MBT0964132.1"/>
    </source>
</evidence>
<sequence length="442" mass="47134">MTSLRRRLLVSLLGAIVAVFAIAGLATYRMAHDEVDAVMDYHLRQLALSLRDRSFGQAPPVAPPDKSFDFVIQIWDGRGLRLYLSHPHSVLPALAQFGYATVRAGEDDWRVYSVPLRDRVIQVAQPMRVRRAMAAKAALSTLVPLLVLVPLLGLIIWYLIGRGLRPLDTLAHGVSVRRADALTPLSAEGVPDEALPLVGALNGLLDRLSQALSAQRAFVADAAHALRTPLTALQLQLQLTERADSAAEREAALAELRGGLVRAIRLVEQLLTLARQSPDSAPAEAPVAPVDLAALARSALTALAPLAEARDIDLGATALADDAIVRADAAALRTALDNLIDNAIRYTPAGGRVDLAVRRAEGRLWLEVSDTGPGIAPEARERVLDRFYRQDDASSDGSGLGLAIVKAIAERHGAVLTLDTAEGGGLRVCLGFVPADNAHPGN</sequence>
<dbReference type="PROSITE" id="PS50885">
    <property type="entry name" value="HAMP"/>
    <property type="match status" value="1"/>
</dbReference>
<dbReference type="RefSeq" id="WP_214364054.1">
    <property type="nucleotide sequence ID" value="NZ_JAEKFT010000055.1"/>
</dbReference>
<dbReference type="InterPro" id="IPR003594">
    <property type="entry name" value="HATPase_dom"/>
</dbReference>
<keyword evidence="4" id="KW-0597">Phosphoprotein</keyword>
<evidence type="ECO:0000256" key="11">
    <source>
        <dbReference type="ARBA" id="ARBA00023012"/>
    </source>
</evidence>
<keyword evidence="10 13" id="KW-1133">Transmembrane helix</keyword>
<feature type="domain" description="Histidine kinase" evidence="14">
    <location>
        <begin position="221"/>
        <end position="436"/>
    </location>
</feature>
<keyword evidence="11" id="KW-0902">Two-component regulatory system</keyword>
<keyword evidence="8 16" id="KW-0418">Kinase</keyword>
<keyword evidence="9" id="KW-0067">ATP-binding</keyword>
<keyword evidence="7" id="KW-0547">Nucleotide-binding</keyword>
<proteinExistence type="predicted"/>
<dbReference type="PANTHER" id="PTHR45436">
    <property type="entry name" value="SENSOR HISTIDINE KINASE YKOH"/>
    <property type="match status" value="1"/>
</dbReference>
<dbReference type="Pfam" id="PF00512">
    <property type="entry name" value="HisKA"/>
    <property type="match status" value="1"/>
</dbReference>
<evidence type="ECO:0000256" key="5">
    <source>
        <dbReference type="ARBA" id="ARBA00022679"/>
    </source>
</evidence>
<evidence type="ECO:0000256" key="3">
    <source>
        <dbReference type="ARBA" id="ARBA00012438"/>
    </source>
</evidence>
<dbReference type="SUPFAM" id="SSF55874">
    <property type="entry name" value="ATPase domain of HSP90 chaperone/DNA topoisomerase II/histidine kinase"/>
    <property type="match status" value="1"/>
</dbReference>
<feature type="domain" description="HAMP" evidence="15">
    <location>
        <begin position="161"/>
        <end position="213"/>
    </location>
</feature>